<feature type="site" description="Important for substrate specificity" evidence="3">
    <location>
        <position position="14"/>
    </location>
</feature>
<reference evidence="4" key="1">
    <citation type="submission" date="2020-08" db="EMBL/GenBank/DDBJ databases">
        <title>Genome public.</title>
        <authorList>
            <person name="Liu C."/>
            <person name="Sun Q."/>
        </authorList>
    </citation>
    <scope>NUCLEOTIDE SEQUENCE</scope>
    <source>
        <strain evidence="4">NSJ-33</strain>
    </source>
</reference>
<comment type="caution">
    <text evidence="3">Lacks conserved residue(s) required for the propagation of feature annotation.</text>
</comment>
<comment type="cofactor">
    <cofactor evidence="1 3">
        <name>a divalent metal cation</name>
        <dbReference type="ChEBI" id="CHEBI:60240"/>
    </cofactor>
</comment>
<dbReference type="InterPro" id="IPR003697">
    <property type="entry name" value="Maf-like"/>
</dbReference>
<dbReference type="CDD" id="cd00555">
    <property type="entry name" value="Maf"/>
    <property type="match status" value="1"/>
</dbReference>
<protein>
    <recommendedName>
        <fullName evidence="3">dTTP/UTP pyrophosphatase</fullName>
        <shortName evidence="3">dTTPase/UTPase</shortName>
        <ecNumber evidence="3">3.6.1.9</ecNumber>
    </recommendedName>
    <alternativeName>
        <fullName evidence="3">Nucleoside triphosphate pyrophosphatase</fullName>
    </alternativeName>
    <alternativeName>
        <fullName evidence="3">Nucleotide pyrophosphatase</fullName>
        <shortName evidence="3">Nucleotide PPase</shortName>
    </alternativeName>
</protein>
<feature type="active site" description="Proton acceptor" evidence="3">
    <location>
        <position position="74"/>
    </location>
</feature>
<dbReference type="Pfam" id="PF02545">
    <property type="entry name" value="Maf"/>
    <property type="match status" value="1"/>
</dbReference>
<dbReference type="EC" id="3.6.1.9" evidence="3"/>
<dbReference type="NCBIfam" id="TIGR00172">
    <property type="entry name" value="maf"/>
    <property type="match status" value="1"/>
</dbReference>
<proteinExistence type="inferred from homology"/>
<dbReference type="RefSeq" id="WP_249295481.1">
    <property type="nucleotide sequence ID" value="NZ_JACRSV010000003.1"/>
</dbReference>
<dbReference type="PANTHER" id="PTHR43213:SF5">
    <property type="entry name" value="BIFUNCTIONAL DTTP_UTP PYROPHOSPHATASE_METHYLTRANSFERASE PROTEIN-RELATED"/>
    <property type="match status" value="1"/>
</dbReference>
<evidence type="ECO:0000256" key="3">
    <source>
        <dbReference type="HAMAP-Rule" id="MF_00528"/>
    </source>
</evidence>
<dbReference type="HAMAP" id="MF_00528">
    <property type="entry name" value="Maf"/>
    <property type="match status" value="1"/>
</dbReference>
<keyword evidence="3" id="KW-0963">Cytoplasm</keyword>
<keyword evidence="2 3" id="KW-0378">Hydrolase</keyword>
<keyword evidence="5" id="KW-1185">Reference proteome</keyword>
<comment type="caution">
    <text evidence="4">The sequence shown here is derived from an EMBL/GenBank/DDBJ whole genome shotgun (WGS) entry which is preliminary data.</text>
</comment>
<dbReference type="PANTHER" id="PTHR43213">
    <property type="entry name" value="BIFUNCTIONAL DTTP/UTP PYROPHOSPHATASE/METHYLTRANSFERASE PROTEIN-RELATED"/>
    <property type="match status" value="1"/>
</dbReference>
<dbReference type="SUPFAM" id="SSF52972">
    <property type="entry name" value="ITPase-like"/>
    <property type="match status" value="1"/>
</dbReference>
<evidence type="ECO:0000313" key="5">
    <source>
        <dbReference type="Proteomes" id="UP000610760"/>
    </source>
</evidence>
<sequence length="191" mass="21345">MEVNCFILASRSPRRQELLTLVIPDFTSVPSQFDEQKLMGQGLAPEQLVQKLSFGKAKEVFERENQNAVVIGGDTVVVSPEGRVFGIPKDRKEAFNMLSALSGKVHRVLTGVTIYGQVHRSFVCSTEVEFYPLSKRDIDEYLDTGEPFDKAGAYGIQGYGATLVKEIRGDYFNVVGFPIARFKRELKDFLG</sequence>
<comment type="subcellular location">
    <subcellularLocation>
        <location evidence="3">Cytoplasm</location>
    </subcellularLocation>
</comment>
<organism evidence="4 5">
    <name type="scientific">Fumia xinanensis</name>
    <dbReference type="NCBI Taxonomy" id="2763659"/>
    <lineage>
        <taxon>Bacteria</taxon>
        <taxon>Bacillati</taxon>
        <taxon>Bacillota</taxon>
        <taxon>Clostridia</taxon>
        <taxon>Eubacteriales</taxon>
        <taxon>Oscillospiraceae</taxon>
        <taxon>Fumia</taxon>
    </lineage>
</organism>
<dbReference type="AlphaFoldDB" id="A0A926E2J8"/>
<accession>A0A926E2J8</accession>
<comment type="similarity">
    <text evidence="3">Belongs to the Maf family. YhdE subfamily.</text>
</comment>
<dbReference type="GO" id="GO:0005737">
    <property type="term" value="C:cytoplasm"/>
    <property type="evidence" value="ECO:0007669"/>
    <property type="project" value="UniProtKB-SubCell"/>
</dbReference>
<name>A0A926E2J8_9FIRM</name>
<dbReference type="Gene3D" id="3.90.950.10">
    <property type="match status" value="1"/>
</dbReference>
<dbReference type="GO" id="GO:0009117">
    <property type="term" value="P:nucleotide metabolic process"/>
    <property type="evidence" value="ECO:0007669"/>
    <property type="project" value="UniProtKB-KW"/>
</dbReference>
<dbReference type="PIRSF" id="PIRSF006305">
    <property type="entry name" value="Maf"/>
    <property type="match status" value="1"/>
</dbReference>
<dbReference type="EMBL" id="JACRSV010000003">
    <property type="protein sequence ID" value="MBC8560494.1"/>
    <property type="molecule type" value="Genomic_DNA"/>
</dbReference>
<evidence type="ECO:0000313" key="4">
    <source>
        <dbReference type="EMBL" id="MBC8560494.1"/>
    </source>
</evidence>
<gene>
    <name evidence="4" type="primary">maf</name>
    <name evidence="4" type="ORF">H8710_10510</name>
</gene>
<comment type="catalytic activity">
    <reaction evidence="3">
        <text>UTP + H2O = UMP + diphosphate + H(+)</text>
        <dbReference type="Rhea" id="RHEA:29395"/>
        <dbReference type="ChEBI" id="CHEBI:15377"/>
        <dbReference type="ChEBI" id="CHEBI:15378"/>
        <dbReference type="ChEBI" id="CHEBI:33019"/>
        <dbReference type="ChEBI" id="CHEBI:46398"/>
        <dbReference type="ChEBI" id="CHEBI:57865"/>
        <dbReference type="EC" id="3.6.1.9"/>
    </reaction>
</comment>
<feature type="site" description="Important for substrate specificity" evidence="3">
    <location>
        <position position="75"/>
    </location>
</feature>
<dbReference type="GO" id="GO:0047429">
    <property type="term" value="F:nucleoside triphosphate diphosphatase activity"/>
    <property type="evidence" value="ECO:0007669"/>
    <property type="project" value="UniProtKB-EC"/>
</dbReference>
<keyword evidence="3" id="KW-0546">Nucleotide metabolism</keyword>
<feature type="site" description="Important for substrate specificity" evidence="3">
    <location>
        <position position="157"/>
    </location>
</feature>
<dbReference type="Proteomes" id="UP000610760">
    <property type="component" value="Unassembled WGS sequence"/>
</dbReference>
<evidence type="ECO:0000256" key="2">
    <source>
        <dbReference type="ARBA" id="ARBA00022801"/>
    </source>
</evidence>
<comment type="catalytic activity">
    <reaction evidence="3">
        <text>dTTP + H2O = dTMP + diphosphate + H(+)</text>
        <dbReference type="Rhea" id="RHEA:28534"/>
        <dbReference type="ChEBI" id="CHEBI:15377"/>
        <dbReference type="ChEBI" id="CHEBI:15378"/>
        <dbReference type="ChEBI" id="CHEBI:33019"/>
        <dbReference type="ChEBI" id="CHEBI:37568"/>
        <dbReference type="ChEBI" id="CHEBI:63528"/>
        <dbReference type="EC" id="3.6.1.9"/>
    </reaction>
</comment>
<comment type="function">
    <text evidence="3">Nucleoside triphosphate pyrophosphatase that hydrolyzes dTTP and UTP. May have a dual role in cell division arrest and in preventing the incorporation of modified nucleotides into cellular nucleic acids.</text>
</comment>
<dbReference type="InterPro" id="IPR029001">
    <property type="entry name" value="ITPase-like_fam"/>
</dbReference>
<evidence type="ECO:0000256" key="1">
    <source>
        <dbReference type="ARBA" id="ARBA00001968"/>
    </source>
</evidence>